<evidence type="ECO:0000313" key="2">
    <source>
        <dbReference type="EnsemblPlants" id="KQJ81741"/>
    </source>
</evidence>
<name>A0A0Q3KPC6_BRADI</name>
<protein>
    <recommendedName>
        <fullName evidence="4">Aminotransferase-like plant mobile domain-containing protein</fullName>
    </recommendedName>
</protein>
<proteinExistence type="predicted"/>
<reference evidence="1 2" key="1">
    <citation type="journal article" date="2010" name="Nature">
        <title>Genome sequencing and analysis of the model grass Brachypodium distachyon.</title>
        <authorList>
            <consortium name="International Brachypodium Initiative"/>
        </authorList>
    </citation>
    <scope>NUCLEOTIDE SEQUENCE [LARGE SCALE GENOMIC DNA]</scope>
    <source>
        <strain evidence="1 2">Bd21</strain>
    </source>
</reference>
<dbReference type="PANTHER" id="PTHR34835:SF60">
    <property type="entry name" value="OS10G0490300 PROTEIN"/>
    <property type="match status" value="1"/>
</dbReference>
<keyword evidence="3" id="KW-1185">Reference proteome</keyword>
<dbReference type="EnsemblPlants" id="KQJ81741">
    <property type="protein sequence ID" value="KQJ81741"/>
    <property type="gene ID" value="BRADI_5g02791v3"/>
</dbReference>
<reference evidence="1" key="2">
    <citation type="submission" date="2017-06" db="EMBL/GenBank/DDBJ databases">
        <title>WGS assembly of Brachypodium distachyon.</title>
        <authorList>
            <consortium name="The International Brachypodium Initiative"/>
            <person name="Lucas S."/>
            <person name="Harmon-Smith M."/>
            <person name="Lail K."/>
            <person name="Tice H."/>
            <person name="Grimwood J."/>
            <person name="Bruce D."/>
            <person name="Barry K."/>
            <person name="Shu S."/>
            <person name="Lindquist E."/>
            <person name="Wang M."/>
            <person name="Pitluck S."/>
            <person name="Vogel J.P."/>
            <person name="Garvin D.F."/>
            <person name="Mockler T.C."/>
            <person name="Schmutz J."/>
            <person name="Rokhsar D."/>
            <person name="Bevan M.W."/>
        </authorList>
    </citation>
    <scope>NUCLEOTIDE SEQUENCE</scope>
    <source>
        <strain evidence="1">Bd21</strain>
    </source>
</reference>
<dbReference type="PANTHER" id="PTHR34835">
    <property type="entry name" value="OS07G0283600 PROTEIN-RELATED"/>
    <property type="match status" value="1"/>
</dbReference>
<evidence type="ECO:0008006" key="4">
    <source>
        <dbReference type="Google" id="ProtNLM"/>
    </source>
</evidence>
<dbReference type="FunCoup" id="A0A0Q3KPC6">
    <property type="interactions" value="256"/>
</dbReference>
<sequence length="393" mass="44046">MELQMPVVQQQLMHIPSDTKQIICDYGFPFVFHLNSSGAPHSFAQWIADHIQLESCDIIVESGVIHLGAHNFSEVIGLENTGLDVKVDFESAKEQFLSLMGFSELPTIKHFGKMLLTNDLADDKHFICFMVVFLSIFCVLIQVPTPASSTWGLCLFLVIDVRNYNWASFGHKWFIESVRKYQKNKSKSKALSSRSNLTLGGCTYVTVVKYLDFADFGEVKLDNCFPRTLVWKHDLIKDFARLDQKSAYEYGLWNVVQDICHLFERSEITLGPDVMNAAGQFSIAVLECIRDASYKLQRSTSSGKELSPIVNENMAAFSGCVQNCNKNCEAIVADAAVDSQATKKVKDPDDIRGVHDVPNEPSDAETVVVNSDGEQLCNRGIPFERKTLPLYGF</sequence>
<dbReference type="EMBL" id="CM000884">
    <property type="protein sequence ID" value="KQJ81741.1"/>
    <property type="molecule type" value="Genomic_DNA"/>
</dbReference>
<dbReference type="InParanoid" id="A0A0Q3KPC6"/>
<dbReference type="STRING" id="15368.A0A0Q3KPC6"/>
<organism evidence="1">
    <name type="scientific">Brachypodium distachyon</name>
    <name type="common">Purple false brome</name>
    <name type="synonym">Trachynia distachya</name>
    <dbReference type="NCBI Taxonomy" id="15368"/>
    <lineage>
        <taxon>Eukaryota</taxon>
        <taxon>Viridiplantae</taxon>
        <taxon>Streptophyta</taxon>
        <taxon>Embryophyta</taxon>
        <taxon>Tracheophyta</taxon>
        <taxon>Spermatophyta</taxon>
        <taxon>Magnoliopsida</taxon>
        <taxon>Liliopsida</taxon>
        <taxon>Poales</taxon>
        <taxon>Poaceae</taxon>
        <taxon>BOP clade</taxon>
        <taxon>Pooideae</taxon>
        <taxon>Stipodae</taxon>
        <taxon>Brachypodieae</taxon>
        <taxon>Brachypodium</taxon>
    </lineage>
</organism>
<dbReference type="AlphaFoldDB" id="A0A0Q3KPC6"/>
<dbReference type="Gramene" id="KQJ81741">
    <property type="protein sequence ID" value="KQJ81741"/>
    <property type="gene ID" value="BRADI_5g02791v3"/>
</dbReference>
<reference evidence="2" key="3">
    <citation type="submission" date="2018-08" db="UniProtKB">
        <authorList>
            <consortium name="EnsemblPlants"/>
        </authorList>
    </citation>
    <scope>IDENTIFICATION</scope>
    <source>
        <strain evidence="2">cv. Bd21</strain>
    </source>
</reference>
<accession>A0A0Q3KPC6</accession>
<dbReference type="ExpressionAtlas" id="A0A0Q3KPC6">
    <property type="expression patterns" value="baseline"/>
</dbReference>
<gene>
    <name evidence="1" type="ORF">BRADI_5g02791v3</name>
</gene>
<dbReference type="Proteomes" id="UP000008810">
    <property type="component" value="Chromosome 5"/>
</dbReference>
<dbReference type="OrthoDB" id="679318at2759"/>
<evidence type="ECO:0000313" key="1">
    <source>
        <dbReference type="EMBL" id="KQJ81741.1"/>
    </source>
</evidence>
<evidence type="ECO:0000313" key="3">
    <source>
        <dbReference type="Proteomes" id="UP000008810"/>
    </source>
</evidence>